<protein>
    <recommendedName>
        <fullName evidence="3">Peptide chain release factor 2</fullName>
    </recommendedName>
</protein>
<reference evidence="1 2" key="1">
    <citation type="journal article" date="2011" name="J. Bacteriol.">
        <title>Genome sequence of Methyloversatilis universalis FAM5T, a methylotrophic representative of the order Rhodocyclales.</title>
        <authorList>
            <person name="Kittichotirat W."/>
            <person name="Good N.M."/>
            <person name="Hall R."/>
            <person name="Bringel F."/>
            <person name="Lajus A."/>
            <person name="Medigue C."/>
            <person name="Smalley N.E."/>
            <person name="Beck D."/>
            <person name="Bumgarner R."/>
            <person name="Vuilleumier S."/>
            <person name="Kalyuzhnaya M.G."/>
        </authorList>
    </citation>
    <scope>NUCLEOTIDE SEQUENCE [LARGE SCALE GENOMIC DNA]</scope>
    <source>
        <strain evidence="2">ATCC BAA-1314 / JCM 13912 / FAM5</strain>
    </source>
</reference>
<keyword evidence="2" id="KW-1185">Reference proteome</keyword>
<proteinExistence type="predicted"/>
<dbReference type="AlphaFoldDB" id="F5R8G9"/>
<evidence type="ECO:0008006" key="3">
    <source>
        <dbReference type="Google" id="ProtNLM"/>
    </source>
</evidence>
<comment type="caution">
    <text evidence="1">The sequence shown here is derived from an EMBL/GenBank/DDBJ whole genome shotgun (WGS) entry which is preliminary data.</text>
</comment>
<dbReference type="EMBL" id="AFHG01000029">
    <property type="protein sequence ID" value="EGK73272.1"/>
    <property type="molecule type" value="Genomic_DNA"/>
</dbReference>
<sequence length="27" mass="3142">MEAERLNAIANHLTDLQSRAGELRRYL</sequence>
<evidence type="ECO:0000313" key="1">
    <source>
        <dbReference type="EMBL" id="EGK73272.1"/>
    </source>
</evidence>
<dbReference type="Proteomes" id="UP000005019">
    <property type="component" value="Unassembled WGS sequence"/>
</dbReference>
<name>F5R8G9_METUF</name>
<evidence type="ECO:0000313" key="2">
    <source>
        <dbReference type="Proteomes" id="UP000005019"/>
    </source>
</evidence>
<gene>
    <name evidence="1" type="ORF">METUNv1_00445</name>
</gene>
<dbReference type="STRING" id="1000565.METUNv1_00445"/>
<accession>F5R8G9</accession>
<organism evidence="1 2">
    <name type="scientific">Methyloversatilis universalis (strain ATCC BAA-1314 / DSM 25237 / JCM 13912 / CCUG 52030 / FAM5)</name>
    <dbReference type="NCBI Taxonomy" id="1000565"/>
    <lineage>
        <taxon>Bacteria</taxon>
        <taxon>Pseudomonadati</taxon>
        <taxon>Pseudomonadota</taxon>
        <taxon>Betaproteobacteria</taxon>
        <taxon>Nitrosomonadales</taxon>
        <taxon>Sterolibacteriaceae</taxon>
        <taxon>Methyloversatilis</taxon>
    </lineage>
</organism>